<protein>
    <submittedName>
        <fullName evidence="1">Uncharacterized protein</fullName>
    </submittedName>
</protein>
<evidence type="ECO:0000313" key="1">
    <source>
        <dbReference type="EMBL" id="GAA3373474.1"/>
    </source>
</evidence>
<gene>
    <name evidence="1" type="ORF">GCM10020367_33520</name>
</gene>
<keyword evidence="2" id="KW-1185">Reference proteome</keyword>
<proteinExistence type="predicted"/>
<dbReference type="EMBL" id="BAAAYL010000001">
    <property type="protein sequence ID" value="GAA3373474.1"/>
    <property type="molecule type" value="Genomic_DNA"/>
</dbReference>
<dbReference type="RefSeq" id="WP_345038287.1">
    <property type="nucleotide sequence ID" value="NZ_BAAAYL010000001.1"/>
</dbReference>
<comment type="caution">
    <text evidence="1">The sequence shown here is derived from an EMBL/GenBank/DDBJ whole genome shotgun (WGS) entry which is preliminary data.</text>
</comment>
<evidence type="ECO:0000313" key="2">
    <source>
        <dbReference type="Proteomes" id="UP001499990"/>
    </source>
</evidence>
<accession>A0ABP6SCY1</accession>
<reference evidence="2" key="1">
    <citation type="journal article" date="2019" name="Int. J. Syst. Evol. Microbiol.">
        <title>The Global Catalogue of Microorganisms (GCM) 10K type strain sequencing project: providing services to taxonomists for standard genome sequencing and annotation.</title>
        <authorList>
            <consortium name="The Broad Institute Genomics Platform"/>
            <consortium name="The Broad Institute Genome Sequencing Center for Infectious Disease"/>
            <person name="Wu L."/>
            <person name="Ma J."/>
        </authorList>
    </citation>
    <scope>NUCLEOTIDE SEQUENCE [LARGE SCALE GENOMIC DNA]</scope>
    <source>
        <strain evidence="2">JCM 9651</strain>
    </source>
</reference>
<sequence>MRAVAVARSKAEPGIVELPVLPAGVEGVDVRTESSPELLDVPATCAAEGSLKVAVTAEVPLERTPEALARGHGGPPCAAESLGEGGARGKTVIVIRTGGTEEPVWRTRTSSTASAP</sequence>
<name>A0ABP6SCY1_9ACTN</name>
<organism evidence="1 2">
    <name type="scientific">Streptomyces sannanensis</name>
    <dbReference type="NCBI Taxonomy" id="285536"/>
    <lineage>
        <taxon>Bacteria</taxon>
        <taxon>Bacillati</taxon>
        <taxon>Actinomycetota</taxon>
        <taxon>Actinomycetes</taxon>
        <taxon>Kitasatosporales</taxon>
        <taxon>Streptomycetaceae</taxon>
        <taxon>Streptomyces</taxon>
    </lineage>
</organism>
<dbReference type="Proteomes" id="UP001499990">
    <property type="component" value="Unassembled WGS sequence"/>
</dbReference>